<comment type="similarity">
    <text evidence="1">Belongs to the helicase family.</text>
</comment>
<dbReference type="InterPro" id="IPR027417">
    <property type="entry name" value="P-loop_NTPase"/>
</dbReference>
<name>A0A814N4Z6_9BILA</name>
<evidence type="ECO:0000313" key="4">
    <source>
        <dbReference type="EMBL" id="CAF1086948.1"/>
    </source>
</evidence>
<dbReference type="GO" id="GO:0006310">
    <property type="term" value="P:DNA recombination"/>
    <property type="evidence" value="ECO:0007669"/>
    <property type="project" value="UniProtKB-KW"/>
</dbReference>
<keyword evidence="7" id="KW-1185">Reference proteome</keyword>
<dbReference type="EC" id="5.6.2.3" evidence="1"/>
<dbReference type="Gene3D" id="3.40.50.300">
    <property type="entry name" value="P-loop containing nucleotide triphosphate hydrolases"/>
    <property type="match status" value="1"/>
</dbReference>
<evidence type="ECO:0000313" key="7">
    <source>
        <dbReference type="Proteomes" id="UP000663829"/>
    </source>
</evidence>
<sequence length="253" mass="28814">MLEAETLKDNIETQTIKLSPEEIAEMQKTFNEALSKIKDCFGILNMKTNSYKSAVDYRVHEKQKTVINFVSEYLQKTLEHVRQPKDVKKPKPFHLIVNGLGGSGKGFTIQIIEELMKNYCVAEQRTRNTPRFKTAMIKIAFTSKAACKIGGYTIHTALGLTFDKNNIDCKINDLNMNSMRNRMRGLILDIIDEVSLVSKELLETINIKLNKIFDTSDPNKFFGNCCVIKRLGHLITHPRPTLLQQLEGLAHNL</sequence>
<keyword evidence="1" id="KW-0378">Hydrolase</keyword>
<dbReference type="Proteomes" id="UP000681722">
    <property type="component" value="Unassembled WGS sequence"/>
</dbReference>
<dbReference type="Proteomes" id="UP000682733">
    <property type="component" value="Unassembled WGS sequence"/>
</dbReference>
<gene>
    <name evidence="4" type="ORF">GPM918_LOCUS18056</name>
    <name evidence="3" type="ORF">OVA965_LOCUS5987</name>
    <name evidence="6" type="ORF">SRO942_LOCUS18053</name>
    <name evidence="5" type="ORF">TMI583_LOCUS5984</name>
</gene>
<keyword evidence="1" id="KW-0234">DNA repair</keyword>
<dbReference type="GO" id="GO:0000723">
    <property type="term" value="P:telomere maintenance"/>
    <property type="evidence" value="ECO:0007669"/>
    <property type="project" value="InterPro"/>
</dbReference>
<dbReference type="EMBL" id="CAJOBC010005119">
    <property type="protein sequence ID" value="CAF3852494.1"/>
    <property type="molecule type" value="Genomic_DNA"/>
</dbReference>
<dbReference type="InterPro" id="IPR051055">
    <property type="entry name" value="PIF1_helicase"/>
</dbReference>
<keyword evidence="1" id="KW-0347">Helicase</keyword>
<feature type="domain" description="DNA helicase Pif1-like DEAD-box helicase" evidence="2">
    <location>
        <begin position="87"/>
        <end position="228"/>
    </location>
</feature>
<dbReference type="GO" id="GO:0005524">
    <property type="term" value="F:ATP binding"/>
    <property type="evidence" value="ECO:0007669"/>
    <property type="project" value="UniProtKB-KW"/>
</dbReference>
<comment type="caution">
    <text evidence="4">The sequence shown here is derived from an EMBL/GenBank/DDBJ whole genome shotgun (WGS) entry which is preliminary data.</text>
</comment>
<keyword evidence="1" id="KW-0227">DNA damage</keyword>
<protein>
    <recommendedName>
        <fullName evidence="1">ATP-dependent DNA helicase</fullName>
        <ecNumber evidence="1">5.6.2.3</ecNumber>
    </recommendedName>
</protein>
<dbReference type="GO" id="GO:0016787">
    <property type="term" value="F:hydrolase activity"/>
    <property type="evidence" value="ECO:0007669"/>
    <property type="project" value="UniProtKB-KW"/>
</dbReference>
<comment type="cofactor">
    <cofactor evidence="1">
        <name>Mg(2+)</name>
        <dbReference type="ChEBI" id="CHEBI:18420"/>
    </cofactor>
</comment>
<evidence type="ECO:0000256" key="1">
    <source>
        <dbReference type="RuleBase" id="RU363044"/>
    </source>
</evidence>
<evidence type="ECO:0000259" key="2">
    <source>
        <dbReference type="Pfam" id="PF05970"/>
    </source>
</evidence>
<accession>A0A814N4Z6</accession>
<evidence type="ECO:0000313" key="5">
    <source>
        <dbReference type="EMBL" id="CAF3612318.1"/>
    </source>
</evidence>
<keyword evidence="1" id="KW-0547">Nucleotide-binding</keyword>
<dbReference type="PANTHER" id="PTHR47642">
    <property type="entry name" value="ATP-DEPENDENT DNA HELICASE"/>
    <property type="match status" value="1"/>
</dbReference>
<keyword evidence="1" id="KW-0067">ATP-binding</keyword>
<dbReference type="OrthoDB" id="7762548at2759"/>
<dbReference type="EMBL" id="CAJNOQ010005119">
    <property type="protein sequence ID" value="CAF1086948.1"/>
    <property type="molecule type" value="Genomic_DNA"/>
</dbReference>
<dbReference type="AlphaFoldDB" id="A0A814N4Z6"/>
<evidence type="ECO:0000313" key="6">
    <source>
        <dbReference type="EMBL" id="CAF3852494.1"/>
    </source>
</evidence>
<organism evidence="4 7">
    <name type="scientific">Didymodactylos carnosus</name>
    <dbReference type="NCBI Taxonomy" id="1234261"/>
    <lineage>
        <taxon>Eukaryota</taxon>
        <taxon>Metazoa</taxon>
        <taxon>Spiralia</taxon>
        <taxon>Gnathifera</taxon>
        <taxon>Rotifera</taxon>
        <taxon>Eurotatoria</taxon>
        <taxon>Bdelloidea</taxon>
        <taxon>Philodinida</taxon>
        <taxon>Philodinidae</taxon>
        <taxon>Didymodactylos</taxon>
    </lineage>
</organism>
<dbReference type="Pfam" id="PF05970">
    <property type="entry name" value="PIF1"/>
    <property type="match status" value="1"/>
</dbReference>
<evidence type="ECO:0000313" key="3">
    <source>
        <dbReference type="EMBL" id="CAF0827824.1"/>
    </source>
</evidence>
<dbReference type="Proteomes" id="UP000677228">
    <property type="component" value="Unassembled WGS sequence"/>
</dbReference>
<keyword evidence="1" id="KW-0233">DNA recombination</keyword>
<dbReference type="EMBL" id="CAJOBA010001743">
    <property type="protein sequence ID" value="CAF3612318.1"/>
    <property type="molecule type" value="Genomic_DNA"/>
</dbReference>
<dbReference type="Proteomes" id="UP000663829">
    <property type="component" value="Unassembled WGS sequence"/>
</dbReference>
<dbReference type="EMBL" id="CAJNOK010001742">
    <property type="protein sequence ID" value="CAF0827824.1"/>
    <property type="molecule type" value="Genomic_DNA"/>
</dbReference>
<comment type="catalytic activity">
    <reaction evidence="1">
        <text>ATP + H2O = ADP + phosphate + H(+)</text>
        <dbReference type="Rhea" id="RHEA:13065"/>
        <dbReference type="ChEBI" id="CHEBI:15377"/>
        <dbReference type="ChEBI" id="CHEBI:15378"/>
        <dbReference type="ChEBI" id="CHEBI:30616"/>
        <dbReference type="ChEBI" id="CHEBI:43474"/>
        <dbReference type="ChEBI" id="CHEBI:456216"/>
        <dbReference type="EC" id="5.6.2.3"/>
    </reaction>
</comment>
<dbReference type="GO" id="GO:0043139">
    <property type="term" value="F:5'-3' DNA helicase activity"/>
    <property type="evidence" value="ECO:0007669"/>
    <property type="project" value="UniProtKB-EC"/>
</dbReference>
<reference evidence="4" key="1">
    <citation type="submission" date="2021-02" db="EMBL/GenBank/DDBJ databases">
        <authorList>
            <person name="Nowell W R."/>
        </authorList>
    </citation>
    <scope>NUCLEOTIDE SEQUENCE</scope>
</reference>
<proteinExistence type="inferred from homology"/>
<dbReference type="GO" id="GO:0006281">
    <property type="term" value="P:DNA repair"/>
    <property type="evidence" value="ECO:0007669"/>
    <property type="project" value="UniProtKB-KW"/>
</dbReference>
<dbReference type="InterPro" id="IPR010285">
    <property type="entry name" value="DNA_helicase_pif1-like_DEAD"/>
</dbReference>